<dbReference type="Proteomes" id="UP000235116">
    <property type="component" value="Chromosome"/>
</dbReference>
<proteinExistence type="predicted"/>
<evidence type="ECO:0000313" key="1">
    <source>
        <dbReference type="EMBL" id="AUM12440.1"/>
    </source>
</evidence>
<dbReference type="KEGG" id="kak:Kalk_08415"/>
<dbReference type="SUPFAM" id="SSF53067">
    <property type="entry name" value="Actin-like ATPase domain"/>
    <property type="match status" value="1"/>
</dbReference>
<dbReference type="InterPro" id="IPR043129">
    <property type="entry name" value="ATPase_NBD"/>
</dbReference>
<protein>
    <recommendedName>
        <fullName evidence="3">MSHA biogenesis protein MshI</fullName>
    </recommendedName>
</protein>
<dbReference type="Gene3D" id="3.30.420.40">
    <property type="match status" value="2"/>
</dbReference>
<name>A0A2K9LJM0_9GAMM</name>
<accession>A0A2K9LJM0</accession>
<dbReference type="OrthoDB" id="5296002at2"/>
<dbReference type="Gene3D" id="3.30.1490.300">
    <property type="match status" value="1"/>
</dbReference>
<dbReference type="EMBL" id="CP022684">
    <property type="protein sequence ID" value="AUM12440.1"/>
    <property type="molecule type" value="Genomic_DNA"/>
</dbReference>
<dbReference type="AlphaFoldDB" id="A0A2K9LJM0"/>
<organism evidence="1 2">
    <name type="scientific">Ketobacter alkanivorans</name>
    <dbReference type="NCBI Taxonomy" id="1917421"/>
    <lineage>
        <taxon>Bacteria</taxon>
        <taxon>Pseudomonadati</taxon>
        <taxon>Pseudomonadota</taxon>
        <taxon>Gammaproteobacteria</taxon>
        <taxon>Pseudomonadales</taxon>
        <taxon>Ketobacteraceae</taxon>
        <taxon>Ketobacter</taxon>
    </lineage>
</organism>
<gene>
    <name evidence="1" type="ORF">Kalk_08415</name>
</gene>
<keyword evidence="2" id="KW-1185">Reference proteome</keyword>
<sequence>MSSWLKRLFQKEKSGADAVLGISLTPGHAVWCLLRQTDTGPQVTQSHGLEQSFASPQEALAALLASSPPPAAPCYICLSHQYYNLLLVDAPDVPDQELREAVRWKVKDLIAQPLEQMVMDAFRLPTDAYRGRMNMLYVAVVERAMIQDIVGLCDSSDLDLCGITINELSMAAVARHMDALSERGAAFLYLNGEGGTINLVENGALYLTRTIELGSGGGVFSGNIEFQQDPVDNLALDVQRSLDYYESQIGKSGITALYLVSDSQQQNSWCEGLSERLPIAAQRFALADNLIHAESQAAMDGGLLAPALGAALGGWRERI</sequence>
<evidence type="ECO:0000313" key="2">
    <source>
        <dbReference type="Proteomes" id="UP000235116"/>
    </source>
</evidence>
<reference evidence="2" key="1">
    <citation type="submission" date="2017-08" db="EMBL/GenBank/DDBJ databases">
        <title>Direct submision.</title>
        <authorList>
            <person name="Kim S.-J."/>
            <person name="Rhee S.-K."/>
        </authorList>
    </citation>
    <scope>NUCLEOTIDE SEQUENCE [LARGE SCALE GENOMIC DNA]</scope>
    <source>
        <strain evidence="2">GI5</strain>
    </source>
</reference>
<evidence type="ECO:0008006" key="3">
    <source>
        <dbReference type="Google" id="ProtNLM"/>
    </source>
</evidence>
<dbReference type="RefSeq" id="WP_101893806.1">
    <property type="nucleotide sequence ID" value="NZ_CP022684.1"/>
</dbReference>